<dbReference type="GO" id="GO:0006629">
    <property type="term" value="P:lipid metabolic process"/>
    <property type="evidence" value="ECO:0007669"/>
    <property type="project" value="InterPro"/>
</dbReference>
<sequence length="234" mass="26909">MVDFSLENWMANLSPVIAKRTLIELYIPGSHNSAINEDCLTTHYPFPFPQFPTAIGPDAPDAILKIPRVIPVSLFIGSIIRAWGVTQKLSFHDQLLKGIRYFDLRITKVSGKFKFTHTLVSYTDIFILLSPVESFMREHDKEVLILDCQHFYDMNDAGCDQLLDGFHSLFGDLLCTSDEINISQALFETYIKRNKRVLLIWKTDYANKLSSRNRSLVYKREEALESEWASIVQI</sequence>
<proteinExistence type="predicted"/>
<dbReference type="Proteomes" id="UP000663843">
    <property type="component" value="Unassembled WGS sequence"/>
</dbReference>
<dbReference type="GO" id="GO:0008081">
    <property type="term" value="F:phosphoric diester hydrolase activity"/>
    <property type="evidence" value="ECO:0007669"/>
    <property type="project" value="InterPro"/>
</dbReference>
<reference evidence="1" key="1">
    <citation type="submission" date="2021-01" db="EMBL/GenBank/DDBJ databases">
        <authorList>
            <person name="Kaushik A."/>
        </authorList>
    </citation>
    <scope>NUCLEOTIDE SEQUENCE</scope>
    <source>
        <strain evidence="1">AG2-2IIIB</strain>
    </source>
</reference>
<comment type="caution">
    <text evidence="1">The sequence shown here is derived from an EMBL/GenBank/DDBJ whole genome shotgun (WGS) entry which is preliminary data.</text>
</comment>
<evidence type="ECO:0000313" key="2">
    <source>
        <dbReference type="Proteomes" id="UP000663843"/>
    </source>
</evidence>
<gene>
    <name evidence="1" type="ORF">RDB_LOCUS139024</name>
</gene>
<evidence type="ECO:0000313" key="1">
    <source>
        <dbReference type="EMBL" id="CAE6500497.1"/>
    </source>
</evidence>
<dbReference type="PANTHER" id="PTHR13593">
    <property type="match status" value="1"/>
</dbReference>
<dbReference type="InterPro" id="IPR017946">
    <property type="entry name" value="PLC-like_Pdiesterase_TIM-brl"/>
</dbReference>
<dbReference type="EMBL" id="CAJMWT010005034">
    <property type="protein sequence ID" value="CAE6500497.1"/>
    <property type="molecule type" value="Genomic_DNA"/>
</dbReference>
<protein>
    <recommendedName>
        <fullName evidence="3">Phosphatidylinositol-specific phospholipase C X domain-containing protein</fullName>
    </recommendedName>
</protein>
<dbReference type="PANTHER" id="PTHR13593:SF113">
    <property type="entry name" value="SI:DKEY-266F7.9"/>
    <property type="match status" value="1"/>
</dbReference>
<accession>A0A8H3CZC3</accession>
<dbReference type="SUPFAM" id="SSF51695">
    <property type="entry name" value="PLC-like phosphodiesterases"/>
    <property type="match status" value="1"/>
</dbReference>
<name>A0A8H3CZC3_9AGAM</name>
<dbReference type="AlphaFoldDB" id="A0A8H3CZC3"/>
<dbReference type="InterPro" id="IPR051057">
    <property type="entry name" value="PI-PLC_domain"/>
</dbReference>
<dbReference type="Gene3D" id="3.20.20.190">
    <property type="entry name" value="Phosphatidylinositol (PI) phosphodiesterase"/>
    <property type="match status" value="1"/>
</dbReference>
<evidence type="ECO:0008006" key="3">
    <source>
        <dbReference type="Google" id="ProtNLM"/>
    </source>
</evidence>
<organism evidence="1 2">
    <name type="scientific">Rhizoctonia solani</name>
    <dbReference type="NCBI Taxonomy" id="456999"/>
    <lineage>
        <taxon>Eukaryota</taxon>
        <taxon>Fungi</taxon>
        <taxon>Dikarya</taxon>
        <taxon>Basidiomycota</taxon>
        <taxon>Agaricomycotina</taxon>
        <taxon>Agaricomycetes</taxon>
        <taxon>Cantharellales</taxon>
        <taxon>Ceratobasidiaceae</taxon>
        <taxon>Rhizoctonia</taxon>
    </lineage>
</organism>